<dbReference type="Pfam" id="PF02330">
    <property type="entry name" value="MAM33"/>
    <property type="match status" value="1"/>
</dbReference>
<dbReference type="InterPro" id="IPR003428">
    <property type="entry name" value="MAM33"/>
</dbReference>
<accession>A0AAE2CB35</accession>
<name>A0AAE2CB35_9LAMI</name>
<proteinExistence type="predicted"/>
<dbReference type="EMBL" id="JACGWO010000011">
    <property type="protein sequence ID" value="KAK4415415.1"/>
    <property type="molecule type" value="Genomic_DNA"/>
</dbReference>
<evidence type="ECO:0008006" key="3">
    <source>
        <dbReference type="Google" id="ProtNLM"/>
    </source>
</evidence>
<evidence type="ECO:0000313" key="2">
    <source>
        <dbReference type="Proteomes" id="UP001293254"/>
    </source>
</evidence>
<dbReference type="InterPro" id="IPR036561">
    <property type="entry name" value="MAM33_sf"/>
</dbReference>
<keyword evidence="2" id="KW-1185">Reference proteome</keyword>
<organism evidence="1 2">
    <name type="scientific">Sesamum alatum</name>
    <dbReference type="NCBI Taxonomy" id="300844"/>
    <lineage>
        <taxon>Eukaryota</taxon>
        <taxon>Viridiplantae</taxon>
        <taxon>Streptophyta</taxon>
        <taxon>Embryophyta</taxon>
        <taxon>Tracheophyta</taxon>
        <taxon>Spermatophyta</taxon>
        <taxon>Magnoliopsida</taxon>
        <taxon>eudicotyledons</taxon>
        <taxon>Gunneridae</taxon>
        <taxon>Pentapetalae</taxon>
        <taxon>asterids</taxon>
        <taxon>lamiids</taxon>
        <taxon>Lamiales</taxon>
        <taxon>Pedaliaceae</taxon>
        <taxon>Sesamum</taxon>
    </lineage>
</organism>
<dbReference type="Gene3D" id="3.10.280.10">
    <property type="entry name" value="Mitochondrial glycoprotein"/>
    <property type="match status" value="1"/>
</dbReference>
<dbReference type="AlphaFoldDB" id="A0AAE2CB35"/>
<dbReference type="PANTHER" id="PTHR10826">
    <property type="entry name" value="COMPLEMENT COMPONENT 1"/>
    <property type="match status" value="1"/>
</dbReference>
<dbReference type="PANTHER" id="PTHR10826:SF14">
    <property type="entry name" value="MITOCHONDRIAL GLYCOPROTEIN FAMILY PROTEIN"/>
    <property type="match status" value="1"/>
</dbReference>
<reference evidence="1" key="1">
    <citation type="submission" date="2020-06" db="EMBL/GenBank/DDBJ databases">
        <authorList>
            <person name="Li T."/>
            <person name="Hu X."/>
            <person name="Zhang T."/>
            <person name="Song X."/>
            <person name="Zhang H."/>
            <person name="Dai N."/>
            <person name="Sheng W."/>
            <person name="Hou X."/>
            <person name="Wei L."/>
        </authorList>
    </citation>
    <scope>NUCLEOTIDE SEQUENCE</scope>
    <source>
        <strain evidence="1">3651</strain>
        <tissue evidence="1">Leaf</tissue>
    </source>
</reference>
<reference evidence="1" key="2">
    <citation type="journal article" date="2024" name="Plant">
        <title>Genomic evolution and insights into agronomic trait innovations of Sesamum species.</title>
        <authorList>
            <person name="Miao H."/>
            <person name="Wang L."/>
            <person name="Qu L."/>
            <person name="Liu H."/>
            <person name="Sun Y."/>
            <person name="Le M."/>
            <person name="Wang Q."/>
            <person name="Wei S."/>
            <person name="Zheng Y."/>
            <person name="Lin W."/>
            <person name="Duan Y."/>
            <person name="Cao H."/>
            <person name="Xiong S."/>
            <person name="Wang X."/>
            <person name="Wei L."/>
            <person name="Li C."/>
            <person name="Ma Q."/>
            <person name="Ju M."/>
            <person name="Zhao R."/>
            <person name="Li G."/>
            <person name="Mu C."/>
            <person name="Tian Q."/>
            <person name="Mei H."/>
            <person name="Zhang T."/>
            <person name="Gao T."/>
            <person name="Zhang H."/>
        </authorList>
    </citation>
    <scope>NUCLEOTIDE SEQUENCE</scope>
    <source>
        <tissue evidence="1">Leaf</tissue>
    </source>
</reference>
<dbReference type="SUPFAM" id="SSF54529">
    <property type="entry name" value="Mitochondrial glycoprotein MAM33-like"/>
    <property type="match status" value="1"/>
</dbReference>
<dbReference type="GO" id="GO:0005759">
    <property type="term" value="C:mitochondrial matrix"/>
    <property type="evidence" value="ECO:0007669"/>
    <property type="project" value="InterPro"/>
</dbReference>
<dbReference type="Proteomes" id="UP001293254">
    <property type="component" value="Unassembled WGS sequence"/>
</dbReference>
<comment type="caution">
    <text evidence="1">The sequence shown here is derived from an EMBL/GenBank/DDBJ whole genome shotgun (WGS) entry which is preliminary data.</text>
</comment>
<sequence>MSRRALVNGCRRSLLPLSLSPPFFITKSLSSSTTQIQSPLHSNLLRLLRNEIQYHHDYAPPHQPVTEFDRFMVEDRPGEQWITLRGKSAEDENIKIEATMFDGSIITPKSCDEGTQENTRLHISVLVDIWKGQGTDLMEFVCSAWPDSLEIHKVYIFRNGKPPAQPYMETALSFDFQLSLQLLMGWPVIFRTLNNELRTGFYKFLKTRGVNNGLSKFLHDYMMNKDTIELMRWLGKVQSYFGK</sequence>
<protein>
    <recommendedName>
        <fullName evidence="3">Mitochondrial glycoprotein family protein</fullName>
    </recommendedName>
</protein>
<evidence type="ECO:0000313" key="1">
    <source>
        <dbReference type="EMBL" id="KAK4415415.1"/>
    </source>
</evidence>
<gene>
    <name evidence="1" type="ORF">Salat_2648900</name>
</gene>